<dbReference type="Gene3D" id="3.40.630.30">
    <property type="match status" value="1"/>
</dbReference>
<dbReference type="SUPFAM" id="SSF55729">
    <property type="entry name" value="Acyl-CoA N-acyltransferases (Nat)"/>
    <property type="match status" value="1"/>
</dbReference>
<reference evidence="2 3" key="1">
    <citation type="journal article" date="2008" name="PLoS ONE">
        <title>Genome sequence of the saprophyte Leptospira biflexa provides insights into the evolution of Leptospira and the pathogenesis of leptospirosis.</title>
        <authorList>
            <person name="Picardeau M."/>
            <person name="Bulach D.M."/>
            <person name="Bouchier C."/>
            <person name="Zuerner R.L."/>
            <person name="Zidane N."/>
            <person name="Wilson P.J."/>
            <person name="Creno S."/>
            <person name="Kuczek E.S."/>
            <person name="Bommezzadri S."/>
            <person name="Davis J.C."/>
            <person name="McGrath A."/>
            <person name="Johnson M.J."/>
            <person name="Boursaux-Eude C."/>
            <person name="Seemann T."/>
            <person name="Rouy Z."/>
            <person name="Coppel R.L."/>
            <person name="Rood J.I."/>
            <person name="Lajus A."/>
            <person name="Davies J.K."/>
            <person name="Medigue C."/>
            <person name="Adler B."/>
        </authorList>
    </citation>
    <scope>NUCLEOTIDE SEQUENCE [LARGE SCALE GENOMIC DNA]</scope>
    <source>
        <strain evidence="3">Patoc 1 / ATCC 23582 / Paris</strain>
    </source>
</reference>
<sequence length="183" mass="21109">MSVKYPTGNKIYLRDLQVQDVGDRYYSWLSDPEINQYIETRFLLQSKDVIADFVKSKQGSTNEILWAICEKENNRHIGNIKLGPINWYHRFADISLFIGEKDCWFKGYSSESISLVVDFAFNTLNLHKVKAGAYSPNLGSIRSFEKNGFSQEGLLKNHFYSNGSYVDGVLLGLTREDYKLKRL</sequence>
<dbReference type="Proteomes" id="UP000001847">
    <property type="component" value="Chromosome I"/>
</dbReference>
<dbReference type="BioCyc" id="LBIF456481:LEPBI_RS10045-MONOMER"/>
<organism evidence="2 3">
    <name type="scientific">Leptospira biflexa serovar Patoc (strain Patoc 1 / ATCC 23582 / Paris)</name>
    <dbReference type="NCBI Taxonomy" id="456481"/>
    <lineage>
        <taxon>Bacteria</taxon>
        <taxon>Pseudomonadati</taxon>
        <taxon>Spirochaetota</taxon>
        <taxon>Spirochaetia</taxon>
        <taxon>Leptospirales</taxon>
        <taxon>Leptospiraceae</taxon>
        <taxon>Leptospira</taxon>
    </lineage>
</organism>
<dbReference type="OrthoDB" id="9795206at2"/>
<dbReference type="HOGENOM" id="CLU_013985_3_2_12"/>
<dbReference type="PROSITE" id="PS51186">
    <property type="entry name" value="GNAT"/>
    <property type="match status" value="1"/>
</dbReference>
<dbReference type="GO" id="GO:0016747">
    <property type="term" value="F:acyltransferase activity, transferring groups other than amino-acyl groups"/>
    <property type="evidence" value="ECO:0007669"/>
    <property type="project" value="InterPro"/>
</dbReference>
<accession>B0SSP6</accession>
<dbReference type="InterPro" id="IPR016181">
    <property type="entry name" value="Acyl_CoA_acyltransferase"/>
</dbReference>
<dbReference type="PANTHER" id="PTHR43415:SF3">
    <property type="entry name" value="GNAT-FAMILY ACETYLTRANSFERASE"/>
    <property type="match status" value="1"/>
</dbReference>
<keyword evidence="3" id="KW-1185">Reference proteome</keyword>
<dbReference type="RefSeq" id="WP_012389006.1">
    <property type="nucleotide sequence ID" value="NC_010602.1"/>
</dbReference>
<dbReference type="InterPro" id="IPR000182">
    <property type="entry name" value="GNAT_dom"/>
</dbReference>
<dbReference type="KEGG" id="lbi:LEPBI_I2034"/>
<evidence type="ECO:0000313" key="2">
    <source>
        <dbReference type="EMBL" id="ABZ98136.1"/>
    </source>
</evidence>
<gene>
    <name evidence="2" type="ordered locus">LEPBI_I2034</name>
</gene>
<name>B0SSP6_LEPBP</name>
<protein>
    <submittedName>
        <fullName evidence="2">Putative N-acetyltransferase</fullName>
    </submittedName>
</protein>
<keyword evidence="2" id="KW-0808">Transferase</keyword>
<evidence type="ECO:0000259" key="1">
    <source>
        <dbReference type="PROSITE" id="PS51186"/>
    </source>
</evidence>
<dbReference type="STRING" id="456481.LEPBI_I2034"/>
<dbReference type="EMBL" id="CP000786">
    <property type="protein sequence ID" value="ABZ98136.1"/>
    <property type="molecule type" value="Genomic_DNA"/>
</dbReference>
<evidence type="ECO:0000313" key="3">
    <source>
        <dbReference type="Proteomes" id="UP000001847"/>
    </source>
</evidence>
<dbReference type="AlphaFoldDB" id="B0SSP6"/>
<dbReference type="PANTHER" id="PTHR43415">
    <property type="entry name" value="SPERMIDINE N(1)-ACETYLTRANSFERASE"/>
    <property type="match status" value="1"/>
</dbReference>
<proteinExistence type="predicted"/>
<feature type="domain" description="N-acetyltransferase" evidence="1">
    <location>
        <begin position="21"/>
        <end position="176"/>
    </location>
</feature>
<dbReference type="Pfam" id="PF13302">
    <property type="entry name" value="Acetyltransf_3"/>
    <property type="match status" value="1"/>
</dbReference>